<feature type="transmembrane region" description="Helical" evidence="8">
    <location>
        <begin position="132"/>
        <end position="149"/>
    </location>
</feature>
<proteinExistence type="inferred from homology"/>
<sequence>MSYPRFIRNKVFILLAVWRVASVFVVQTSHVPDEYWQSLEVAHKLAFGYGYLTWEWRIGIRSYLYPFLISILYRIVNFLNLDDAIVVIYLPRVFQALLSAYAEYKFYTWTGSKLALFNLWINWYWYYCATRTLINTFEACLTIIALAEFPWKTNPRKCSKFLWIVGFLCFARPTAIVIWLPLCLTHFYKNFSKSILIRYFFIGLFYLILSTTIDMLCYGYFVFTPLEFLKINVLNNISEQYGKMSHFWYFTSGLPVLLGVNYFLLAFALMRIIEKHAPYYKSIIVILTVQWSIAIYSLLSHKEFRFILPLLPMFLFVIHDCLLKDMTSVVKKKLFILALLVTNVIPTYYFSVIHQQGSLQVMDYLRNEIEHRNTSQVDIMFLTTCHSTPYYSHLHKNVSMRFLTCEPNLSGAKDYKDESDHFFTNPMLWLEANYPNDTKSKLPSHLILYDSTIRRIKPFLKNFVKLIDIPDTHFSQHGQFSGFYMLEFNCVLTSVRYYTYPSIYRKREITEENVRLPCKGTYTKYSF</sequence>
<gene>
    <name evidence="10" type="ORF">TBRA_LOCUS6588</name>
</gene>
<feature type="transmembrane region" description="Helical" evidence="8">
    <location>
        <begin position="247"/>
        <end position="267"/>
    </location>
</feature>
<protein>
    <recommendedName>
        <fullName evidence="8">Mannosyltransferase</fullName>
        <ecNumber evidence="8">2.4.1.-</ecNumber>
    </recommendedName>
</protein>
<feature type="chain" id="PRO_5026228300" description="Mannosyltransferase" evidence="9">
    <location>
        <begin position="23"/>
        <end position="527"/>
    </location>
</feature>
<feature type="transmembrane region" description="Helical" evidence="8">
    <location>
        <begin position="64"/>
        <end position="90"/>
    </location>
</feature>
<evidence type="ECO:0000256" key="1">
    <source>
        <dbReference type="ARBA" id="ARBA00004477"/>
    </source>
</evidence>
<dbReference type="InterPro" id="IPR005599">
    <property type="entry name" value="GPI_mannosylTrfase"/>
</dbReference>
<dbReference type="GO" id="GO:0006506">
    <property type="term" value="P:GPI anchor biosynthetic process"/>
    <property type="evidence" value="ECO:0007669"/>
    <property type="project" value="TreeGrafter"/>
</dbReference>
<dbReference type="OrthoDB" id="416834at2759"/>
<feature type="transmembrane region" description="Helical" evidence="8">
    <location>
        <begin position="334"/>
        <end position="352"/>
    </location>
</feature>
<feature type="transmembrane region" description="Helical" evidence="8">
    <location>
        <begin position="161"/>
        <end position="184"/>
    </location>
</feature>
<evidence type="ECO:0000256" key="8">
    <source>
        <dbReference type="RuleBase" id="RU363075"/>
    </source>
</evidence>
<dbReference type="EC" id="2.4.1.-" evidence="8"/>
<evidence type="ECO:0000256" key="2">
    <source>
        <dbReference type="ARBA" id="ARBA00022676"/>
    </source>
</evidence>
<feature type="transmembrane region" description="Helical" evidence="8">
    <location>
        <begin position="279"/>
        <end position="298"/>
    </location>
</feature>
<keyword evidence="7 8" id="KW-0472">Membrane</keyword>
<evidence type="ECO:0000256" key="6">
    <source>
        <dbReference type="ARBA" id="ARBA00022989"/>
    </source>
</evidence>
<name>A0A6H5IGZ2_9HYME</name>
<dbReference type="PANTHER" id="PTHR22760:SF4">
    <property type="entry name" value="GPI MANNOSYLTRANSFERASE 3"/>
    <property type="match status" value="1"/>
</dbReference>
<dbReference type="AlphaFoldDB" id="A0A6H5IGZ2"/>
<evidence type="ECO:0000313" key="10">
    <source>
        <dbReference type="EMBL" id="CAB0034690.1"/>
    </source>
</evidence>
<dbReference type="PANTHER" id="PTHR22760">
    <property type="entry name" value="GLYCOSYLTRANSFERASE"/>
    <property type="match status" value="1"/>
</dbReference>
<dbReference type="EMBL" id="CADCXV010000750">
    <property type="protein sequence ID" value="CAB0034690.1"/>
    <property type="molecule type" value="Genomic_DNA"/>
</dbReference>
<keyword evidence="9" id="KW-0732">Signal</keyword>
<feature type="transmembrane region" description="Helical" evidence="8">
    <location>
        <begin position="106"/>
        <end position="125"/>
    </location>
</feature>
<keyword evidence="5 8" id="KW-0256">Endoplasmic reticulum</keyword>
<evidence type="ECO:0000256" key="3">
    <source>
        <dbReference type="ARBA" id="ARBA00022679"/>
    </source>
</evidence>
<evidence type="ECO:0000256" key="4">
    <source>
        <dbReference type="ARBA" id="ARBA00022692"/>
    </source>
</evidence>
<feature type="signal peptide" evidence="9">
    <location>
        <begin position="1"/>
        <end position="22"/>
    </location>
</feature>
<feature type="transmembrane region" description="Helical" evidence="8">
    <location>
        <begin position="304"/>
        <end position="322"/>
    </location>
</feature>
<keyword evidence="11" id="KW-1185">Reference proteome</keyword>
<dbReference type="Proteomes" id="UP000479190">
    <property type="component" value="Unassembled WGS sequence"/>
</dbReference>
<feature type="transmembrane region" description="Helical" evidence="8">
    <location>
        <begin position="196"/>
        <end position="221"/>
    </location>
</feature>
<reference evidence="10 11" key="1">
    <citation type="submission" date="2020-02" db="EMBL/GenBank/DDBJ databases">
        <authorList>
            <person name="Ferguson B K."/>
        </authorList>
    </citation>
    <scope>NUCLEOTIDE SEQUENCE [LARGE SCALE GENOMIC DNA]</scope>
</reference>
<keyword evidence="4 8" id="KW-0812">Transmembrane</keyword>
<dbReference type="Pfam" id="PF03901">
    <property type="entry name" value="Glyco_transf_22"/>
    <property type="match status" value="1"/>
</dbReference>
<dbReference type="GO" id="GO:0000026">
    <property type="term" value="F:alpha-1,2-mannosyltransferase activity"/>
    <property type="evidence" value="ECO:0007669"/>
    <property type="project" value="TreeGrafter"/>
</dbReference>
<evidence type="ECO:0000256" key="5">
    <source>
        <dbReference type="ARBA" id="ARBA00022824"/>
    </source>
</evidence>
<comment type="similarity">
    <text evidence="8">Belongs to the glycosyltransferase 22 family.</text>
</comment>
<keyword evidence="2 8" id="KW-0328">Glycosyltransferase</keyword>
<evidence type="ECO:0000256" key="9">
    <source>
        <dbReference type="SAM" id="SignalP"/>
    </source>
</evidence>
<evidence type="ECO:0000313" key="11">
    <source>
        <dbReference type="Proteomes" id="UP000479190"/>
    </source>
</evidence>
<accession>A0A6H5IGZ2</accession>
<keyword evidence="6 8" id="KW-1133">Transmembrane helix</keyword>
<evidence type="ECO:0000256" key="7">
    <source>
        <dbReference type="ARBA" id="ARBA00023136"/>
    </source>
</evidence>
<comment type="subcellular location">
    <subcellularLocation>
        <location evidence="1 8">Endoplasmic reticulum membrane</location>
        <topology evidence="1 8">Multi-pass membrane protein</topology>
    </subcellularLocation>
</comment>
<dbReference type="GO" id="GO:0005789">
    <property type="term" value="C:endoplasmic reticulum membrane"/>
    <property type="evidence" value="ECO:0007669"/>
    <property type="project" value="UniProtKB-SubCell"/>
</dbReference>
<keyword evidence="3" id="KW-0808">Transferase</keyword>
<organism evidence="10 11">
    <name type="scientific">Trichogramma brassicae</name>
    <dbReference type="NCBI Taxonomy" id="86971"/>
    <lineage>
        <taxon>Eukaryota</taxon>
        <taxon>Metazoa</taxon>
        <taxon>Ecdysozoa</taxon>
        <taxon>Arthropoda</taxon>
        <taxon>Hexapoda</taxon>
        <taxon>Insecta</taxon>
        <taxon>Pterygota</taxon>
        <taxon>Neoptera</taxon>
        <taxon>Endopterygota</taxon>
        <taxon>Hymenoptera</taxon>
        <taxon>Apocrita</taxon>
        <taxon>Proctotrupomorpha</taxon>
        <taxon>Chalcidoidea</taxon>
        <taxon>Trichogrammatidae</taxon>
        <taxon>Trichogramma</taxon>
    </lineage>
</organism>